<keyword evidence="4" id="KW-0804">Transcription</keyword>
<reference evidence="8" key="1">
    <citation type="submission" date="2021-08" db="EMBL/GenBank/DDBJ databases">
        <title>Genome of a novel bacterium of the phylum Verrucomicrobia, Oleiharenicola sp. KSB-15.</title>
        <authorList>
            <person name="Chung J.-H."/>
            <person name="Ahn J.-H."/>
            <person name="Yoon Y."/>
            <person name="Kim D.-Y."/>
            <person name="An S.-H."/>
            <person name="Park I."/>
            <person name="Yeon J."/>
        </authorList>
    </citation>
    <scope>NUCLEOTIDE SEQUENCE</scope>
    <source>
        <strain evidence="8">KSB-15</strain>
    </source>
</reference>
<dbReference type="CDD" id="cd17535">
    <property type="entry name" value="REC_NarL-like"/>
    <property type="match status" value="1"/>
</dbReference>
<evidence type="ECO:0000256" key="4">
    <source>
        <dbReference type="ARBA" id="ARBA00023163"/>
    </source>
</evidence>
<dbReference type="SMART" id="SM00421">
    <property type="entry name" value="HTH_LUXR"/>
    <property type="match status" value="1"/>
</dbReference>
<dbReference type="Pfam" id="PF00196">
    <property type="entry name" value="GerE"/>
    <property type="match status" value="1"/>
</dbReference>
<keyword evidence="9" id="KW-1185">Reference proteome</keyword>
<dbReference type="SUPFAM" id="SSF52172">
    <property type="entry name" value="CheY-like"/>
    <property type="match status" value="1"/>
</dbReference>
<evidence type="ECO:0000256" key="3">
    <source>
        <dbReference type="ARBA" id="ARBA00023125"/>
    </source>
</evidence>
<feature type="modified residue" description="4-aspartylphosphate" evidence="5">
    <location>
        <position position="59"/>
    </location>
</feature>
<evidence type="ECO:0000256" key="5">
    <source>
        <dbReference type="PROSITE-ProRule" id="PRU00169"/>
    </source>
</evidence>
<dbReference type="InterPro" id="IPR039420">
    <property type="entry name" value="WalR-like"/>
</dbReference>
<feature type="domain" description="Response regulatory" evidence="7">
    <location>
        <begin position="8"/>
        <end position="124"/>
    </location>
</feature>
<accession>A0A8F9XK44</accession>
<dbReference type="PRINTS" id="PR00038">
    <property type="entry name" value="HTHLUXR"/>
</dbReference>
<keyword evidence="1 5" id="KW-0597">Phosphoprotein</keyword>
<dbReference type="InterPro" id="IPR000792">
    <property type="entry name" value="Tscrpt_reg_LuxR_C"/>
</dbReference>
<dbReference type="GO" id="GO:0000160">
    <property type="term" value="P:phosphorelay signal transduction system"/>
    <property type="evidence" value="ECO:0007669"/>
    <property type="project" value="InterPro"/>
</dbReference>
<dbReference type="Pfam" id="PF00072">
    <property type="entry name" value="Response_reg"/>
    <property type="match status" value="1"/>
</dbReference>
<dbReference type="EMBL" id="CP080507">
    <property type="protein sequence ID" value="QYM77709.1"/>
    <property type="molecule type" value="Genomic_DNA"/>
</dbReference>
<dbReference type="KEGG" id="ole:K0B96_10265"/>
<dbReference type="AlphaFoldDB" id="A0A8F9XK44"/>
<evidence type="ECO:0000313" key="9">
    <source>
        <dbReference type="Proteomes" id="UP000825051"/>
    </source>
</evidence>
<dbReference type="Gene3D" id="3.40.50.2300">
    <property type="match status" value="1"/>
</dbReference>
<dbReference type="SMART" id="SM00448">
    <property type="entry name" value="REC"/>
    <property type="match status" value="1"/>
</dbReference>
<protein>
    <submittedName>
        <fullName evidence="8">Response regulator transcription factor</fullName>
    </submittedName>
</protein>
<name>A0A8F9XK44_9BACT</name>
<dbReference type="RefSeq" id="WP_220160813.1">
    <property type="nucleotide sequence ID" value="NZ_CP080507.1"/>
</dbReference>
<dbReference type="PROSITE" id="PS00622">
    <property type="entry name" value="HTH_LUXR_1"/>
    <property type="match status" value="1"/>
</dbReference>
<dbReference type="Proteomes" id="UP000825051">
    <property type="component" value="Chromosome"/>
</dbReference>
<proteinExistence type="predicted"/>
<dbReference type="CDD" id="cd06170">
    <property type="entry name" value="LuxR_C_like"/>
    <property type="match status" value="1"/>
</dbReference>
<keyword evidence="2" id="KW-0805">Transcription regulation</keyword>
<feature type="domain" description="HTH luxR-type" evidence="6">
    <location>
        <begin position="151"/>
        <end position="216"/>
    </location>
</feature>
<dbReference type="PANTHER" id="PTHR43214:SF24">
    <property type="entry name" value="TRANSCRIPTIONAL REGULATORY PROTEIN NARL-RELATED"/>
    <property type="match status" value="1"/>
</dbReference>
<evidence type="ECO:0000259" key="6">
    <source>
        <dbReference type="PROSITE" id="PS50043"/>
    </source>
</evidence>
<evidence type="ECO:0000313" key="8">
    <source>
        <dbReference type="EMBL" id="QYM77709.1"/>
    </source>
</evidence>
<dbReference type="GO" id="GO:0006355">
    <property type="term" value="P:regulation of DNA-templated transcription"/>
    <property type="evidence" value="ECO:0007669"/>
    <property type="project" value="InterPro"/>
</dbReference>
<evidence type="ECO:0000259" key="7">
    <source>
        <dbReference type="PROSITE" id="PS50110"/>
    </source>
</evidence>
<keyword evidence="3" id="KW-0238">DNA-binding</keyword>
<dbReference type="InterPro" id="IPR011006">
    <property type="entry name" value="CheY-like_superfamily"/>
</dbReference>
<evidence type="ECO:0000256" key="1">
    <source>
        <dbReference type="ARBA" id="ARBA00022553"/>
    </source>
</evidence>
<organism evidence="8 9">
    <name type="scientific">Horticoccus luteus</name>
    <dbReference type="NCBI Taxonomy" id="2862869"/>
    <lineage>
        <taxon>Bacteria</taxon>
        <taxon>Pseudomonadati</taxon>
        <taxon>Verrucomicrobiota</taxon>
        <taxon>Opitutia</taxon>
        <taxon>Opitutales</taxon>
        <taxon>Opitutaceae</taxon>
        <taxon>Horticoccus</taxon>
    </lineage>
</organism>
<dbReference type="PANTHER" id="PTHR43214">
    <property type="entry name" value="TWO-COMPONENT RESPONSE REGULATOR"/>
    <property type="match status" value="1"/>
</dbReference>
<dbReference type="PROSITE" id="PS50043">
    <property type="entry name" value="HTH_LUXR_2"/>
    <property type="match status" value="1"/>
</dbReference>
<gene>
    <name evidence="8" type="ORF">K0B96_10265</name>
</gene>
<dbReference type="PROSITE" id="PS50110">
    <property type="entry name" value="RESPONSE_REGULATORY"/>
    <property type="match status" value="1"/>
</dbReference>
<dbReference type="InterPro" id="IPR001789">
    <property type="entry name" value="Sig_transdc_resp-reg_receiver"/>
</dbReference>
<evidence type="ECO:0000256" key="2">
    <source>
        <dbReference type="ARBA" id="ARBA00023015"/>
    </source>
</evidence>
<sequence length="218" mass="23126">MTSPARISVLLVDDSEVVRLGLRTLLGAEPDLHVVAEAGTIADALRLAATAKPAVILLDVRLPDGNGVDACRELMRRHPAARIIMLTSMADDQLVEDAIRAGAHGYLLKDINARGLVQAIRDAAAGKSTLDPAITARVLALARSGAPSSTAPSPLAALSAQEQRVLALIAKGRTNKEVAMELNLAEKTVKNYLSNLFEKLHVSRRAEAAALYAQENKS</sequence>
<dbReference type="InterPro" id="IPR058245">
    <property type="entry name" value="NreC/VraR/RcsB-like_REC"/>
</dbReference>
<dbReference type="GO" id="GO:0003677">
    <property type="term" value="F:DNA binding"/>
    <property type="evidence" value="ECO:0007669"/>
    <property type="project" value="UniProtKB-KW"/>
</dbReference>